<evidence type="ECO:0000256" key="6">
    <source>
        <dbReference type="SAM" id="MobiDB-lite"/>
    </source>
</evidence>
<accession>A0A8B9GTE0</accession>
<reference evidence="9 12" key="1">
    <citation type="submission" date="2021-07" db="EMBL/GenBank/DDBJ databases">
        <authorList>
            <person name="Imarazene B."/>
            <person name="Zahm M."/>
            <person name="Klopp C."/>
            <person name="Cabau C."/>
            <person name="Beille S."/>
            <person name="Jouanno E."/>
            <person name="Castinel A."/>
            <person name="Lluch J."/>
            <person name="Gil L."/>
            <person name="Kuchtly C."/>
            <person name="Lopez Roques C."/>
            <person name="Donnadieu C."/>
            <person name="Parrinello H."/>
            <person name="Journot L."/>
            <person name="Du K."/>
            <person name="Schartl M."/>
            <person name="Retaux S."/>
            <person name="Guiguen Y."/>
        </authorList>
    </citation>
    <scope>NUCLEOTIDE SEQUENCE [LARGE SCALE GENOMIC DNA]</scope>
    <source>
        <strain evidence="9">Pach_M1</strain>
        <tissue evidence="9">Testis</tissue>
    </source>
</reference>
<dbReference type="GeneID" id="103039512"/>
<dbReference type="PANTHER" id="PTHR10177">
    <property type="entry name" value="CYCLINS"/>
    <property type="match status" value="1"/>
</dbReference>
<dbReference type="GO" id="GO:0051301">
    <property type="term" value="P:cell division"/>
    <property type="evidence" value="ECO:0007669"/>
    <property type="project" value="UniProtKB-KW"/>
</dbReference>
<name>A0A8B9GTE0_ASTMX</name>
<dbReference type="Proteomes" id="UP000752171">
    <property type="component" value="Unassembled WGS sequence"/>
</dbReference>
<keyword evidence="2" id="KW-0132">Cell division</keyword>
<proteinExistence type="inferred from homology"/>
<dbReference type="InterPro" id="IPR036915">
    <property type="entry name" value="Cyclin-like_sf"/>
</dbReference>
<dbReference type="InterPro" id="IPR004367">
    <property type="entry name" value="Cyclin_C-dom"/>
</dbReference>
<dbReference type="InterPro" id="IPR006671">
    <property type="entry name" value="Cyclin_N"/>
</dbReference>
<evidence type="ECO:0000313" key="9">
    <source>
        <dbReference type="EMBL" id="KAG9263707.1"/>
    </source>
</evidence>
<evidence type="ECO:0000259" key="7">
    <source>
        <dbReference type="SMART" id="SM00385"/>
    </source>
</evidence>
<evidence type="ECO:0000256" key="2">
    <source>
        <dbReference type="ARBA" id="ARBA00022618"/>
    </source>
</evidence>
<feature type="domain" description="Cyclin C-terminal" evidence="8">
    <location>
        <begin position="281"/>
        <end position="398"/>
    </location>
</feature>
<evidence type="ECO:0000256" key="1">
    <source>
        <dbReference type="ARBA" id="ARBA00006955"/>
    </source>
</evidence>
<feature type="region of interest" description="Disordered" evidence="6">
    <location>
        <begin position="1"/>
        <end position="26"/>
    </location>
</feature>
<evidence type="ECO:0000313" key="12">
    <source>
        <dbReference type="Proteomes" id="UP000752171"/>
    </source>
</evidence>
<dbReference type="KEGG" id="amex:103039512"/>
<dbReference type="SMART" id="SM01332">
    <property type="entry name" value="Cyclin_C"/>
    <property type="match status" value="1"/>
</dbReference>
<dbReference type="AlphaFoldDB" id="A0A8B9GTE0"/>
<keyword evidence="4" id="KW-0131">Cell cycle</keyword>
<dbReference type="CTD" id="8900"/>
<dbReference type="OrthoDB" id="5590282at2759"/>
<comment type="similarity">
    <text evidence="1">Belongs to the cyclin family. Cyclin AB subfamily.</text>
</comment>
<dbReference type="SUPFAM" id="SSF47954">
    <property type="entry name" value="Cyclin-like"/>
    <property type="match status" value="2"/>
</dbReference>
<dbReference type="RefSeq" id="XP_007229817.1">
    <property type="nucleotide sequence ID" value="XM_007229755.4"/>
</dbReference>
<dbReference type="Ensembl" id="ENSAMXT00005004089.1">
    <property type="protein sequence ID" value="ENSAMXP00005003566.1"/>
    <property type="gene ID" value="ENSAMXG00005002252.1"/>
</dbReference>
<dbReference type="InterPro" id="IPR039361">
    <property type="entry name" value="Cyclin"/>
</dbReference>
<keyword evidence="3 5" id="KW-0195">Cyclin</keyword>
<dbReference type="EMBL" id="JAICCE010000020">
    <property type="protein sequence ID" value="KAG9263707.1"/>
    <property type="molecule type" value="Genomic_DNA"/>
</dbReference>
<dbReference type="InterPro" id="IPR013763">
    <property type="entry name" value="Cyclin-like_dom"/>
</dbReference>
<feature type="domain" description="Cyclin-like" evidence="7">
    <location>
        <begin position="188"/>
        <end position="272"/>
    </location>
</feature>
<gene>
    <name evidence="10" type="primary">ccna1</name>
    <name evidence="9" type="synonym">CCNA1</name>
    <name evidence="9" type="ORF">AMEX_G23765</name>
</gene>
<evidence type="ECO:0000313" key="11">
    <source>
        <dbReference type="Proteomes" id="UP000694621"/>
    </source>
</evidence>
<dbReference type="SMART" id="SM00385">
    <property type="entry name" value="CYCLIN"/>
    <property type="match status" value="2"/>
</dbReference>
<evidence type="ECO:0000259" key="8">
    <source>
        <dbReference type="SMART" id="SM01332"/>
    </source>
</evidence>
<evidence type="ECO:0000256" key="3">
    <source>
        <dbReference type="ARBA" id="ARBA00023127"/>
    </source>
</evidence>
<reference evidence="10" key="2">
    <citation type="submission" date="2025-05" db="UniProtKB">
        <authorList>
            <consortium name="Ensembl"/>
        </authorList>
    </citation>
    <scope>IDENTIFICATION</scope>
</reference>
<sequence length="404" mass="44758">MSSSALAPFASRSSRENISAQARMDGPRLKAGQRVVLGVLTENDHHNRTCNQAVPVKRGSGSQNVSGLGINTSNQSNSAVSCVQVAESVVPAPRLIGEQGADSLILHSSALQMISAVSGLSTGSCLDASMQSLEEEEVAVTEDVLCVPEYAEDIHRHLRESEIRYRPKPGYMRKQPDITNCMRVILIDWLVEVAEEYKLCSETVYLAVNYLDRFLSSMSVLRGKLQLVGTAAILVAAKYEEIYPPEVDEFVYITDDTYSKKQLLRMEHLILKVLSFDMTAPTSYQFLTQYVLVERVCSETANLALYLSELTLLEVEPFLQHLPSKIAAAAYCLANYTLNRTLWPDALHAFTGYSLAEIAQCLIALHKLHLSAESRPQQAIREKYKSSEYSSVSLIKPVEGLPLH</sequence>
<protein>
    <submittedName>
        <fullName evidence="9">Cyclin-A1</fullName>
    </submittedName>
</protein>
<dbReference type="Pfam" id="PF00134">
    <property type="entry name" value="Cyclin_N"/>
    <property type="match status" value="1"/>
</dbReference>
<evidence type="ECO:0000256" key="4">
    <source>
        <dbReference type="ARBA" id="ARBA00023306"/>
    </source>
</evidence>
<dbReference type="FunFam" id="1.10.472.10:FF:000001">
    <property type="entry name" value="G2/mitotic-specific cyclin"/>
    <property type="match status" value="1"/>
</dbReference>
<dbReference type="Proteomes" id="UP000694621">
    <property type="component" value="Unplaced"/>
</dbReference>
<dbReference type="Gene3D" id="1.10.472.10">
    <property type="entry name" value="Cyclin-like"/>
    <property type="match status" value="2"/>
</dbReference>
<evidence type="ECO:0000313" key="10">
    <source>
        <dbReference type="Ensembl" id="ENSAMXP00005003566.1"/>
    </source>
</evidence>
<dbReference type="OMA" id="YKSSKYC"/>
<evidence type="ECO:0000256" key="5">
    <source>
        <dbReference type="RuleBase" id="RU000383"/>
    </source>
</evidence>
<dbReference type="PROSITE" id="PS00292">
    <property type="entry name" value="CYCLINS"/>
    <property type="match status" value="1"/>
</dbReference>
<dbReference type="InterPro" id="IPR048258">
    <property type="entry name" value="Cyclins_cyclin-box"/>
</dbReference>
<dbReference type="Pfam" id="PF02984">
    <property type="entry name" value="Cyclin_C"/>
    <property type="match status" value="1"/>
</dbReference>
<organism evidence="10 11">
    <name type="scientific">Astyanax mexicanus</name>
    <name type="common">Blind cave fish</name>
    <name type="synonym">Astyanax fasciatus mexicanus</name>
    <dbReference type="NCBI Taxonomy" id="7994"/>
    <lineage>
        <taxon>Eukaryota</taxon>
        <taxon>Metazoa</taxon>
        <taxon>Chordata</taxon>
        <taxon>Craniata</taxon>
        <taxon>Vertebrata</taxon>
        <taxon>Euteleostomi</taxon>
        <taxon>Actinopterygii</taxon>
        <taxon>Neopterygii</taxon>
        <taxon>Teleostei</taxon>
        <taxon>Ostariophysi</taxon>
        <taxon>Characiformes</taxon>
        <taxon>Characoidei</taxon>
        <taxon>Acestrorhamphidae</taxon>
        <taxon>Acestrorhamphinae</taxon>
        <taxon>Astyanax</taxon>
    </lineage>
</organism>
<feature type="domain" description="Cyclin-like" evidence="7">
    <location>
        <begin position="285"/>
        <end position="367"/>
    </location>
</feature>